<evidence type="ECO:0000256" key="5">
    <source>
        <dbReference type="ARBA" id="ARBA00022832"/>
    </source>
</evidence>
<name>A0ABV8SUX1_9GAMM</name>
<feature type="transmembrane region" description="Helical" evidence="13">
    <location>
        <begin position="86"/>
        <end position="107"/>
    </location>
</feature>
<evidence type="ECO:0000256" key="4">
    <source>
        <dbReference type="ARBA" id="ARBA00022692"/>
    </source>
</evidence>
<protein>
    <submittedName>
        <fullName evidence="15">Acyl-CoA desaturase</fullName>
    </submittedName>
</protein>
<reference evidence="16" key="1">
    <citation type="journal article" date="2019" name="Int. J. Syst. Evol. Microbiol.">
        <title>The Global Catalogue of Microorganisms (GCM) 10K type strain sequencing project: providing services to taxonomists for standard genome sequencing and annotation.</title>
        <authorList>
            <consortium name="The Broad Institute Genomics Platform"/>
            <consortium name="The Broad Institute Genome Sequencing Center for Infectious Disease"/>
            <person name="Wu L."/>
            <person name="Ma J."/>
        </authorList>
    </citation>
    <scope>NUCLEOTIDE SEQUENCE [LARGE SCALE GENOMIC DNA]</scope>
    <source>
        <strain evidence="16">CGMCC 1.10759</strain>
    </source>
</reference>
<evidence type="ECO:0000256" key="3">
    <source>
        <dbReference type="ARBA" id="ARBA00022516"/>
    </source>
</evidence>
<evidence type="ECO:0000256" key="8">
    <source>
        <dbReference type="ARBA" id="ARBA00023004"/>
    </source>
</evidence>
<keyword evidence="16" id="KW-1185">Reference proteome</keyword>
<keyword evidence="10 13" id="KW-0472">Membrane</keyword>
<comment type="similarity">
    <text evidence="2">Belongs to the fatty acid desaturase type 2 family.</text>
</comment>
<evidence type="ECO:0000313" key="15">
    <source>
        <dbReference type="EMBL" id="MFC4310758.1"/>
    </source>
</evidence>
<evidence type="ECO:0000256" key="13">
    <source>
        <dbReference type="SAM" id="Phobius"/>
    </source>
</evidence>
<feature type="transmembrane region" description="Helical" evidence="13">
    <location>
        <begin position="176"/>
        <end position="197"/>
    </location>
</feature>
<evidence type="ECO:0000256" key="2">
    <source>
        <dbReference type="ARBA" id="ARBA00008749"/>
    </source>
</evidence>
<dbReference type="PANTHER" id="PTHR11351">
    <property type="entry name" value="ACYL-COA DESATURASE"/>
    <property type="match status" value="1"/>
</dbReference>
<keyword evidence="8" id="KW-0408">Iron</keyword>
<organism evidence="15 16">
    <name type="scientific">Steroidobacter flavus</name>
    <dbReference type="NCBI Taxonomy" id="1842136"/>
    <lineage>
        <taxon>Bacteria</taxon>
        <taxon>Pseudomonadati</taxon>
        <taxon>Pseudomonadota</taxon>
        <taxon>Gammaproteobacteria</taxon>
        <taxon>Steroidobacterales</taxon>
        <taxon>Steroidobacteraceae</taxon>
        <taxon>Steroidobacter</taxon>
    </lineage>
</organism>
<dbReference type="PANTHER" id="PTHR11351:SF31">
    <property type="entry name" value="DESATURASE 1, ISOFORM A-RELATED"/>
    <property type="match status" value="1"/>
</dbReference>
<gene>
    <name evidence="15" type="ORF">ACFPN2_16815</name>
</gene>
<dbReference type="CDD" id="cd03505">
    <property type="entry name" value="Delta9-FADS-like"/>
    <property type="match status" value="1"/>
</dbReference>
<evidence type="ECO:0000256" key="9">
    <source>
        <dbReference type="ARBA" id="ARBA00023098"/>
    </source>
</evidence>
<evidence type="ECO:0000256" key="1">
    <source>
        <dbReference type="ARBA" id="ARBA00004141"/>
    </source>
</evidence>
<keyword evidence="6 13" id="KW-1133">Transmembrane helix</keyword>
<evidence type="ECO:0000313" key="16">
    <source>
        <dbReference type="Proteomes" id="UP001595904"/>
    </source>
</evidence>
<evidence type="ECO:0000256" key="12">
    <source>
        <dbReference type="SAM" id="MobiDB-lite"/>
    </source>
</evidence>
<feature type="transmembrane region" description="Helical" evidence="13">
    <location>
        <begin position="38"/>
        <end position="65"/>
    </location>
</feature>
<dbReference type="InterPro" id="IPR015876">
    <property type="entry name" value="Acyl-CoA_DS"/>
</dbReference>
<evidence type="ECO:0000259" key="14">
    <source>
        <dbReference type="Pfam" id="PF00487"/>
    </source>
</evidence>
<feature type="region of interest" description="Disordered" evidence="12">
    <location>
        <begin position="294"/>
        <end position="333"/>
    </location>
</feature>
<keyword evidence="3" id="KW-0444">Lipid biosynthesis</keyword>
<evidence type="ECO:0000256" key="6">
    <source>
        <dbReference type="ARBA" id="ARBA00022989"/>
    </source>
</evidence>
<feature type="domain" description="Fatty acid desaturase" evidence="14">
    <location>
        <begin position="54"/>
        <end position="254"/>
    </location>
</feature>
<dbReference type="RefSeq" id="WP_380598520.1">
    <property type="nucleotide sequence ID" value="NZ_JBHSDU010000003.1"/>
</dbReference>
<dbReference type="EMBL" id="JBHSDU010000003">
    <property type="protein sequence ID" value="MFC4310758.1"/>
    <property type="molecule type" value="Genomic_DNA"/>
</dbReference>
<evidence type="ECO:0000256" key="10">
    <source>
        <dbReference type="ARBA" id="ARBA00023136"/>
    </source>
</evidence>
<evidence type="ECO:0000256" key="11">
    <source>
        <dbReference type="ARBA" id="ARBA00023160"/>
    </source>
</evidence>
<keyword evidence="7" id="KW-0560">Oxidoreductase</keyword>
<dbReference type="InterPro" id="IPR005804">
    <property type="entry name" value="FA_desaturase_dom"/>
</dbReference>
<sequence length="333" mass="37696">MDWNIGSGRIVDPGDADASAGSVRWRAGKSLWMGGMTLVALTLGPLTFTPGAFVLFLVTTAITLCAGHSVGMHRRLIHNSFDCPKWLEYVCVYLGVLVGMAGPIGMIRQHDLRDWAQRRTHCHDYLRHGRGFWTDAWWQLHCDLQLTRGPMFQLEPALANDRCYYWMERTWMWQQLPWALLFYAIGGWSWVIWGICVRVSVSVTGHWLIGHFAHRQGPMTWEVRGAGVQGRNVPIAALFSMGESWHNNHHAFPGSARLGLLRGEADPGWWLIQRLKCCGLVWSINTPETLPPRAALHRVDRSHRSTASMHRYGDQQQGHRQQPAEGPAKVAAH</sequence>
<dbReference type="Pfam" id="PF00487">
    <property type="entry name" value="FA_desaturase"/>
    <property type="match status" value="1"/>
</dbReference>
<accession>A0ABV8SUX1</accession>
<comment type="subcellular location">
    <subcellularLocation>
        <location evidence="1">Membrane</location>
        <topology evidence="1">Multi-pass membrane protein</topology>
    </subcellularLocation>
</comment>
<keyword evidence="9" id="KW-0443">Lipid metabolism</keyword>
<dbReference type="Proteomes" id="UP001595904">
    <property type="component" value="Unassembled WGS sequence"/>
</dbReference>
<keyword evidence="4 13" id="KW-0812">Transmembrane</keyword>
<evidence type="ECO:0000256" key="7">
    <source>
        <dbReference type="ARBA" id="ARBA00023002"/>
    </source>
</evidence>
<comment type="caution">
    <text evidence="15">The sequence shown here is derived from an EMBL/GenBank/DDBJ whole genome shotgun (WGS) entry which is preliminary data.</text>
</comment>
<proteinExistence type="inferred from homology"/>
<keyword evidence="11" id="KW-0275">Fatty acid biosynthesis</keyword>
<keyword evidence="5" id="KW-0276">Fatty acid metabolism</keyword>